<dbReference type="PROSITE" id="PS00108">
    <property type="entry name" value="PROTEIN_KINASE_ST"/>
    <property type="match status" value="1"/>
</dbReference>
<dbReference type="InterPro" id="IPR030616">
    <property type="entry name" value="Aur-like"/>
</dbReference>
<evidence type="ECO:0000256" key="10">
    <source>
        <dbReference type="SAM" id="MobiDB-lite"/>
    </source>
</evidence>
<feature type="compositionally biased region" description="Basic and acidic residues" evidence="10">
    <location>
        <begin position="464"/>
        <end position="478"/>
    </location>
</feature>
<keyword evidence="3 7" id="KW-0547">Nucleotide-binding</keyword>
<feature type="region of interest" description="Disordered" evidence="10">
    <location>
        <begin position="336"/>
        <end position="403"/>
    </location>
</feature>
<feature type="compositionally biased region" description="Acidic residues" evidence="10">
    <location>
        <begin position="454"/>
        <end position="463"/>
    </location>
</feature>
<gene>
    <name evidence="12" type="ORF">L203_105111</name>
</gene>
<dbReference type="PROSITE" id="PS50011">
    <property type="entry name" value="PROTEIN_KINASE_DOM"/>
    <property type="match status" value="1"/>
</dbReference>
<keyword evidence="13" id="KW-1185">Reference proteome</keyword>
<dbReference type="SMART" id="SM00220">
    <property type="entry name" value="S_TKc"/>
    <property type="match status" value="1"/>
</dbReference>
<evidence type="ECO:0000256" key="4">
    <source>
        <dbReference type="ARBA" id="ARBA00022777"/>
    </source>
</evidence>
<feature type="compositionally biased region" description="Basic and acidic residues" evidence="10">
    <location>
        <begin position="974"/>
        <end position="983"/>
    </location>
</feature>
<dbReference type="FunFam" id="1.10.510.10:FF:000571">
    <property type="entry name" value="Maternal embryonic leucine zipper kinase"/>
    <property type="match status" value="1"/>
</dbReference>
<feature type="binding site" evidence="7">
    <location>
        <position position="185"/>
    </location>
    <ligand>
        <name>ATP</name>
        <dbReference type="ChEBI" id="CHEBI:30616"/>
    </ligand>
</feature>
<feature type="compositionally biased region" description="Low complexity" evidence="10">
    <location>
        <begin position="959"/>
        <end position="970"/>
    </location>
</feature>
<proteinExistence type="predicted"/>
<organism evidence="12 13">
    <name type="scientific">Cryptococcus depauperatus CBS 7841</name>
    <dbReference type="NCBI Taxonomy" id="1295531"/>
    <lineage>
        <taxon>Eukaryota</taxon>
        <taxon>Fungi</taxon>
        <taxon>Dikarya</taxon>
        <taxon>Basidiomycota</taxon>
        <taxon>Agaricomycotina</taxon>
        <taxon>Tremellomycetes</taxon>
        <taxon>Tremellales</taxon>
        <taxon>Cryptococcaceae</taxon>
        <taxon>Cryptococcus</taxon>
    </lineage>
</organism>
<evidence type="ECO:0000256" key="7">
    <source>
        <dbReference type="PIRSR" id="PIRSR630616-2"/>
    </source>
</evidence>
<evidence type="ECO:0000256" key="8">
    <source>
        <dbReference type="PIRSR" id="PIRSR630616-3"/>
    </source>
</evidence>
<evidence type="ECO:0000259" key="11">
    <source>
        <dbReference type="PROSITE" id="PS50011"/>
    </source>
</evidence>
<dbReference type="Gene3D" id="1.10.510.10">
    <property type="entry name" value="Transferase(Phosphotransferase) domain 1"/>
    <property type="match status" value="1"/>
</dbReference>
<feature type="compositionally biased region" description="Low complexity" evidence="10">
    <location>
        <begin position="1055"/>
        <end position="1074"/>
    </location>
</feature>
<dbReference type="PANTHER" id="PTHR24350">
    <property type="entry name" value="SERINE/THREONINE-PROTEIN KINASE IAL-RELATED"/>
    <property type="match status" value="1"/>
</dbReference>
<feature type="compositionally biased region" description="Low complexity" evidence="10">
    <location>
        <begin position="808"/>
        <end position="821"/>
    </location>
</feature>
<evidence type="ECO:0000256" key="2">
    <source>
        <dbReference type="ARBA" id="ARBA00022679"/>
    </source>
</evidence>
<feature type="region of interest" description="Disordered" evidence="10">
    <location>
        <begin position="884"/>
        <end position="1148"/>
    </location>
</feature>
<evidence type="ECO:0000256" key="3">
    <source>
        <dbReference type="ARBA" id="ARBA00022741"/>
    </source>
</evidence>
<dbReference type="GO" id="GO:0005524">
    <property type="term" value="F:ATP binding"/>
    <property type="evidence" value="ECO:0007669"/>
    <property type="project" value="UniProtKB-UniRule"/>
</dbReference>
<dbReference type="GeneID" id="91089320"/>
<feature type="region of interest" description="Disordered" evidence="10">
    <location>
        <begin position="702"/>
        <end position="737"/>
    </location>
</feature>
<feature type="binding site" evidence="7">
    <location>
        <begin position="171"/>
        <end position="172"/>
    </location>
    <ligand>
        <name>ATP</name>
        <dbReference type="ChEBI" id="CHEBI:30616"/>
    </ligand>
</feature>
<feature type="compositionally biased region" description="Polar residues" evidence="10">
    <location>
        <begin position="1223"/>
        <end position="1238"/>
    </location>
</feature>
<dbReference type="Proteomes" id="UP000094043">
    <property type="component" value="Chromosome 6"/>
</dbReference>
<feature type="compositionally biased region" description="Basic residues" evidence="10">
    <location>
        <begin position="1093"/>
        <end position="1103"/>
    </location>
</feature>
<evidence type="ECO:0000256" key="5">
    <source>
        <dbReference type="ARBA" id="ARBA00022840"/>
    </source>
</evidence>
<feature type="compositionally biased region" description="Low complexity" evidence="10">
    <location>
        <begin position="930"/>
        <end position="942"/>
    </location>
</feature>
<feature type="cross-link" description="Glycyl lysine isopeptide (Lys-Gly) (interchain with G-Cter in SUMO2)" evidence="8">
    <location>
        <position position="169"/>
    </location>
</feature>
<feature type="active site" description="Proton acceptor" evidence="6">
    <location>
        <position position="167"/>
    </location>
</feature>
<reference evidence="12" key="3">
    <citation type="submission" date="2024-01" db="EMBL/GenBank/DDBJ databases">
        <authorList>
            <person name="Coelho M.A."/>
            <person name="David-Palma M."/>
            <person name="Shea T."/>
            <person name="Sun S."/>
            <person name="Cuomo C.A."/>
            <person name="Heitman J."/>
        </authorList>
    </citation>
    <scope>NUCLEOTIDE SEQUENCE</scope>
    <source>
        <strain evidence="12">CBS 7841</strain>
    </source>
</reference>
<dbReference type="InterPro" id="IPR008271">
    <property type="entry name" value="Ser/Thr_kinase_AS"/>
</dbReference>
<feature type="compositionally biased region" description="Basic and acidic residues" evidence="10">
    <location>
        <begin position="1075"/>
        <end position="1090"/>
    </location>
</feature>
<dbReference type="InterPro" id="IPR000719">
    <property type="entry name" value="Prot_kinase_dom"/>
</dbReference>
<dbReference type="GO" id="GO:0004674">
    <property type="term" value="F:protein serine/threonine kinase activity"/>
    <property type="evidence" value="ECO:0007669"/>
    <property type="project" value="UniProtKB-KW"/>
</dbReference>
<evidence type="ECO:0000256" key="1">
    <source>
        <dbReference type="ARBA" id="ARBA00022527"/>
    </source>
</evidence>
<sequence>MTMVAPGRGGEQNGIYNQNQANHKQAQLTNAYQELAKELESDKVKVVGGYTLGRVIGEGAYGSVHLATHRLTGTRTAIKKIPKSFTPQLTREIHHHRRLHHPHIVHLYEIIATELHIWLVTELCSGGELFDYLVERGRMLEGEARRLFGELAVAVGWMHRQGVVHRDLKLENVLLDGELKIKLGDLGFVREWQRGRLMDTYCGTTGYASPEMLSCRKYLGVETDIWSLGIILYILLCGGLPFDDDDERVMKELIQKGKYQEPDWLSEEAKDLIRGMLMHDPAQRLSIENILTHPWFKLTIVDRCHPNGDSHSIPPSPNPVNPPADDFFAEIAIRHHSSRHSAHHNAVTSPLSLNPPETPHEDSENSEASASGDSERSKEGSGTTTPPTTTEGNSPPTTKPNSAGLCTMEKELELLHSNHSQSTIRPRLSSSSPRSMTESSLKRKIASKMRLTDQVEEEEEEEKTDEHTSLPFIDDHLHLPVAQHSRTPSRTKRRSVSSTLSLERRLSHHSHHGLSNQCITYLPEDYLAKLNEECPPPFSTPSEKHLLNQLNNTGMDIGQLKHSVETDACDSSAAMWWILKTKQAERGETDDVIITREKDAAKRKEKATVYAREERHKVQEAETDKGQIEIETPKFITTQGHNFIKSGYPVLATPNHNDLAPEHFAIKDDWRRTGTNPLISTTPIQNYKSIELLTYNKIPTNSSNLPSVSLPNTPPRMERLKGASVESSPQREKLKSRSPSITILQRATSVFVSSKKIEEKSNIETDISDGKEGQHGGSPTKLKKPIPMSKNLSKSENESFLNITARESPVSRSRTVTPSSSILDTVTPHGTPGGSAIDIESSKPIVLEGGKSKGSRRDSIWSAFRHLFYEDRRRRKREIAARSPLAMDVKSPPPAVVLSRGANSRPTQFKRVSATPGSKRTSFDGRPIYSRRSSSITSRRSSMGSMHLADHPSILNDLGRGSSQRSHGSQTPTSDKEFVDHPPSRPGSAHSLHRGGSRRSSLSIRSPSLQSETSTRFRNIPPSSPLNNYRRRPAGGNDSSRVRHIKVISEPQNIRSSSVASSVRSNASSRASSVEGKKDSEHESGRDDAPFRSGKRQKNRNGTHRSLAQQIHRTRSPLALTSDSAPPKKPLRDVFQSKGRNQEEDDEWISEEDEFACGLGQETNIKKSVITTTGSPAVWMDGIRAAATFPSTKITAPTLTSGRRRERNRRGSLEEDRMEKKSQLPQGFASQMENQNGWNRRALPGRSTAPGIIEEEEENEE</sequence>
<protein>
    <recommendedName>
        <fullName evidence="11">Protein kinase domain-containing protein</fullName>
    </recommendedName>
</protein>
<feature type="compositionally biased region" description="Low complexity" evidence="10">
    <location>
        <begin position="998"/>
        <end position="1011"/>
    </location>
</feature>
<dbReference type="PROSITE" id="PS00107">
    <property type="entry name" value="PROTEIN_KINASE_ATP"/>
    <property type="match status" value="1"/>
</dbReference>
<feature type="compositionally biased region" description="Low complexity" evidence="10">
    <location>
        <begin position="420"/>
        <end position="439"/>
    </location>
</feature>
<evidence type="ECO:0000256" key="9">
    <source>
        <dbReference type="PROSITE-ProRule" id="PRU10141"/>
    </source>
</evidence>
<feature type="region of interest" description="Disordered" evidence="10">
    <location>
        <begin position="762"/>
        <end position="838"/>
    </location>
</feature>
<keyword evidence="4" id="KW-0418">Kinase</keyword>
<feature type="compositionally biased region" description="Low complexity" evidence="10">
    <location>
        <begin position="702"/>
        <end position="711"/>
    </location>
</feature>
<reference evidence="12" key="1">
    <citation type="submission" date="2016-06" db="EMBL/GenBank/DDBJ databases">
        <authorList>
            <person name="Cuomo C."/>
            <person name="Litvintseva A."/>
            <person name="Heitman J."/>
            <person name="Chen Y."/>
            <person name="Sun S."/>
            <person name="Springer D."/>
            <person name="Dromer F."/>
            <person name="Young S."/>
            <person name="Zeng Q."/>
            <person name="Chapman S."/>
            <person name="Gujja S."/>
            <person name="Saif S."/>
            <person name="Birren B."/>
        </authorList>
    </citation>
    <scope>NUCLEOTIDE SEQUENCE</scope>
    <source>
        <strain evidence="12">CBS 7841</strain>
    </source>
</reference>
<feature type="compositionally biased region" description="Basic and acidic residues" evidence="10">
    <location>
        <begin position="762"/>
        <end position="774"/>
    </location>
</feature>
<evidence type="ECO:0000313" key="12">
    <source>
        <dbReference type="EMBL" id="WVN89881.1"/>
    </source>
</evidence>
<name>A0AAJ8M3R2_9TREE</name>
<feature type="compositionally biased region" description="Polar residues" evidence="10">
    <location>
        <begin position="790"/>
        <end position="802"/>
    </location>
</feature>
<feature type="binding site" evidence="7">
    <location>
        <position position="79"/>
    </location>
    <ligand>
        <name>ATP</name>
        <dbReference type="ChEBI" id="CHEBI:30616"/>
    </ligand>
</feature>
<feature type="compositionally biased region" description="Basic and acidic residues" evidence="10">
    <location>
        <begin position="611"/>
        <end position="624"/>
    </location>
</feature>
<feature type="region of interest" description="Disordered" evidence="10">
    <location>
        <begin position="1197"/>
        <end position="1261"/>
    </location>
</feature>
<dbReference type="RefSeq" id="XP_066070581.1">
    <property type="nucleotide sequence ID" value="XM_066214484.1"/>
</dbReference>
<feature type="domain" description="Protein kinase" evidence="11">
    <location>
        <begin position="50"/>
        <end position="296"/>
    </location>
</feature>
<keyword evidence="5 7" id="KW-0067">ATP-binding</keyword>
<feature type="binding site" evidence="9">
    <location>
        <position position="80"/>
    </location>
    <ligand>
        <name>ATP</name>
        <dbReference type="ChEBI" id="CHEBI:30616"/>
    </ligand>
</feature>
<reference evidence="12" key="2">
    <citation type="journal article" date="2022" name="Elife">
        <title>Obligate sexual reproduction of a homothallic fungus closely related to the Cryptococcus pathogenic species complex.</title>
        <authorList>
            <person name="Passer A.R."/>
            <person name="Clancey S.A."/>
            <person name="Shea T."/>
            <person name="David-Palma M."/>
            <person name="Averette A.F."/>
            <person name="Boekhout T."/>
            <person name="Porcel B.M."/>
            <person name="Nowrousian M."/>
            <person name="Cuomo C.A."/>
            <person name="Sun S."/>
            <person name="Heitman J."/>
            <person name="Coelho M.A."/>
        </authorList>
    </citation>
    <scope>NUCLEOTIDE SEQUENCE</scope>
    <source>
        <strain evidence="12">CBS 7841</strain>
    </source>
</reference>
<feature type="region of interest" description="Disordered" evidence="10">
    <location>
        <begin position="416"/>
        <end position="509"/>
    </location>
</feature>
<feature type="compositionally biased region" description="Basic and acidic residues" evidence="10">
    <location>
        <begin position="1209"/>
        <end position="1222"/>
    </location>
</feature>
<feature type="compositionally biased region" description="Low complexity" evidence="10">
    <location>
        <begin position="380"/>
        <end position="396"/>
    </location>
</feature>
<keyword evidence="1" id="KW-0723">Serine/threonine-protein kinase</keyword>
<dbReference type="KEGG" id="cdep:91089320"/>
<dbReference type="InterPro" id="IPR017441">
    <property type="entry name" value="Protein_kinase_ATP_BS"/>
</dbReference>
<dbReference type="SUPFAM" id="SSF56112">
    <property type="entry name" value="Protein kinase-like (PK-like)"/>
    <property type="match status" value="1"/>
</dbReference>
<accession>A0AAJ8M3R2</accession>
<dbReference type="Pfam" id="PF00069">
    <property type="entry name" value="Pkinase"/>
    <property type="match status" value="1"/>
</dbReference>
<dbReference type="CDD" id="cd14003">
    <property type="entry name" value="STKc_AMPK-like"/>
    <property type="match status" value="1"/>
</dbReference>
<evidence type="ECO:0000313" key="13">
    <source>
        <dbReference type="Proteomes" id="UP000094043"/>
    </source>
</evidence>
<keyword evidence="2" id="KW-0808">Transferase</keyword>
<evidence type="ECO:0000256" key="6">
    <source>
        <dbReference type="PIRSR" id="PIRSR630616-1"/>
    </source>
</evidence>
<dbReference type="EMBL" id="CP143789">
    <property type="protein sequence ID" value="WVN89881.1"/>
    <property type="molecule type" value="Genomic_DNA"/>
</dbReference>
<dbReference type="InterPro" id="IPR011009">
    <property type="entry name" value="Kinase-like_dom_sf"/>
</dbReference>
<feature type="region of interest" description="Disordered" evidence="10">
    <location>
        <begin position="605"/>
        <end position="624"/>
    </location>
</feature>
<dbReference type="AlphaFoldDB" id="A0AAJ8M3R2"/>